<dbReference type="EMBL" id="BMZO01000004">
    <property type="protein sequence ID" value="GHC68649.1"/>
    <property type="molecule type" value="Genomic_DNA"/>
</dbReference>
<reference evidence="1" key="1">
    <citation type="journal article" date="2014" name="Int. J. Syst. Evol. Microbiol.">
        <title>Complete genome sequence of Corynebacterium casei LMG S-19264T (=DSM 44701T), isolated from a smear-ripened cheese.</title>
        <authorList>
            <consortium name="US DOE Joint Genome Institute (JGI-PGF)"/>
            <person name="Walter F."/>
            <person name="Albersmeier A."/>
            <person name="Kalinowski J."/>
            <person name="Ruckert C."/>
        </authorList>
    </citation>
    <scope>NUCLEOTIDE SEQUENCE</scope>
    <source>
        <strain evidence="1">KCTC 42097</strain>
    </source>
</reference>
<evidence type="ECO:0008006" key="3">
    <source>
        <dbReference type="Google" id="ProtNLM"/>
    </source>
</evidence>
<evidence type="ECO:0000313" key="1">
    <source>
        <dbReference type="EMBL" id="GHC68649.1"/>
    </source>
</evidence>
<gene>
    <name evidence="1" type="ORF">GCM10010136_13560</name>
</gene>
<protein>
    <recommendedName>
        <fullName evidence="3">Regulatory inactivation of DnaA Hda protein</fullName>
    </recommendedName>
</protein>
<proteinExistence type="predicted"/>
<comment type="caution">
    <text evidence="1">The sequence shown here is derived from an EMBL/GenBank/DDBJ whole genome shotgun (WGS) entry which is preliminary data.</text>
</comment>
<dbReference type="SUPFAM" id="SSF52540">
    <property type="entry name" value="P-loop containing nucleoside triphosphate hydrolases"/>
    <property type="match status" value="1"/>
</dbReference>
<dbReference type="InterPro" id="IPR027417">
    <property type="entry name" value="P-loop_NTPase"/>
</dbReference>
<name>A0A8J3DHX2_9HYPH</name>
<dbReference type="Gene3D" id="3.40.50.300">
    <property type="entry name" value="P-loop containing nucleotide triphosphate hydrolases"/>
    <property type="match status" value="1"/>
</dbReference>
<dbReference type="RefSeq" id="WP_189489186.1">
    <property type="nucleotide sequence ID" value="NZ_BMZO01000004.1"/>
</dbReference>
<sequence>MTNTPPPRQLPLTLAHEPALTRDDLIVAPANAAAVALIDRYPEWPASVVVLNGPAGAGKSHIGAIWLSEQGAVKGDITSIDEALLEAARTHPILLDNADAGRIDETGLFHLINEVKAHGSHLLLLGAAGPENWAIGLPDLRSRLRAAAQVEIEAPDDSLLTGVIFKLFADRQIEIDPQLAQFIVRRIERSLDVARLVVERMDQLALEQKSRITRSIATQAIETL</sequence>
<dbReference type="Gene3D" id="1.10.8.60">
    <property type="match status" value="1"/>
</dbReference>
<keyword evidence="2" id="KW-1185">Reference proteome</keyword>
<dbReference type="AlphaFoldDB" id="A0A8J3DHX2"/>
<dbReference type="Proteomes" id="UP000641137">
    <property type="component" value="Unassembled WGS sequence"/>
</dbReference>
<accession>A0A8J3DHX2</accession>
<evidence type="ECO:0000313" key="2">
    <source>
        <dbReference type="Proteomes" id="UP000641137"/>
    </source>
</evidence>
<reference evidence="1" key="2">
    <citation type="submission" date="2020-09" db="EMBL/GenBank/DDBJ databases">
        <authorList>
            <person name="Sun Q."/>
            <person name="Kim S."/>
        </authorList>
    </citation>
    <scope>NUCLEOTIDE SEQUENCE</scope>
    <source>
        <strain evidence="1">KCTC 42097</strain>
    </source>
</reference>
<organism evidence="1 2">
    <name type="scientific">Limoniibacter endophyticus</name>
    <dbReference type="NCBI Taxonomy" id="1565040"/>
    <lineage>
        <taxon>Bacteria</taxon>
        <taxon>Pseudomonadati</taxon>
        <taxon>Pseudomonadota</taxon>
        <taxon>Alphaproteobacteria</taxon>
        <taxon>Hyphomicrobiales</taxon>
        <taxon>Bartonellaceae</taxon>
        <taxon>Limoniibacter</taxon>
    </lineage>
</organism>